<dbReference type="Pfam" id="PF00189">
    <property type="entry name" value="Ribosomal_S3_C"/>
    <property type="match status" value="1"/>
</dbReference>
<reference evidence="6" key="1">
    <citation type="journal article" date="2019" name="Sci. Rep.">
        <title>Apicoplast phylogeny reveals the position of Plasmodium vivax basal to the Asian primate malaria parasite clade.</title>
        <authorList>
            <person name="Arisue N."/>
            <person name="Hashimoto T."/>
            <person name="Kawai S."/>
            <person name="Honma H."/>
            <person name="Kume K."/>
            <person name="Horii T."/>
        </authorList>
    </citation>
    <scope>NUCLEOTIDE SEQUENCE</scope>
    <source>
        <strain evidence="6">ATCC 30104</strain>
    </source>
</reference>
<feature type="transmembrane region" description="Helical" evidence="4">
    <location>
        <begin position="21"/>
        <end position="43"/>
    </location>
</feature>
<keyword evidence="4" id="KW-1133">Transmembrane helix</keyword>
<dbReference type="AlphaFoldDB" id="A0A4P2V6Z0"/>
<dbReference type="InterPro" id="IPR001351">
    <property type="entry name" value="Ribosomal_uS3_C"/>
</dbReference>
<evidence type="ECO:0000256" key="2">
    <source>
        <dbReference type="ARBA" id="ARBA00022980"/>
    </source>
</evidence>
<gene>
    <name evidence="6" type="primary">rps3</name>
</gene>
<feature type="transmembrane region" description="Helical" evidence="4">
    <location>
        <begin position="83"/>
        <end position="101"/>
    </location>
</feature>
<dbReference type="GO" id="GO:1990904">
    <property type="term" value="C:ribonucleoprotein complex"/>
    <property type="evidence" value="ECO:0007669"/>
    <property type="project" value="UniProtKB-KW"/>
</dbReference>
<evidence type="ECO:0000259" key="5">
    <source>
        <dbReference type="Pfam" id="PF00189"/>
    </source>
</evidence>
<comment type="similarity">
    <text evidence="1">Belongs to the universal ribosomal protein uS3 family.</text>
</comment>
<feature type="transmembrane region" description="Helical" evidence="4">
    <location>
        <begin position="113"/>
        <end position="132"/>
    </location>
</feature>
<dbReference type="GO" id="GO:0003735">
    <property type="term" value="F:structural constituent of ribosome"/>
    <property type="evidence" value="ECO:0007669"/>
    <property type="project" value="InterPro"/>
</dbReference>
<dbReference type="GO" id="GO:0005840">
    <property type="term" value="C:ribosome"/>
    <property type="evidence" value="ECO:0007669"/>
    <property type="project" value="UniProtKB-KW"/>
</dbReference>
<dbReference type="SUPFAM" id="SSF54821">
    <property type="entry name" value="Ribosomal protein S3 C-terminal domain"/>
    <property type="match status" value="1"/>
</dbReference>
<dbReference type="InterPro" id="IPR036419">
    <property type="entry name" value="Ribosomal_S3_C_sf"/>
</dbReference>
<keyword evidence="2 6" id="KW-0689">Ribosomal protein</keyword>
<evidence type="ECO:0000256" key="3">
    <source>
        <dbReference type="ARBA" id="ARBA00023274"/>
    </source>
</evidence>
<keyword evidence="4" id="KW-0472">Membrane</keyword>
<accession>A0A4P2V6Z0</accession>
<keyword evidence="4" id="KW-0812">Transmembrane</keyword>
<proteinExistence type="inferred from homology"/>
<keyword evidence="3" id="KW-0687">Ribonucleoprotein</keyword>
<feature type="domain" description="Small ribosomal subunit protein uS3 C-terminal" evidence="5">
    <location>
        <begin position="154"/>
        <end position="213"/>
    </location>
</feature>
<dbReference type="Gene3D" id="3.30.1140.32">
    <property type="entry name" value="Ribosomal protein S3, C-terminal domain"/>
    <property type="match status" value="1"/>
</dbReference>
<evidence type="ECO:0000313" key="6">
    <source>
        <dbReference type="EMBL" id="BBB58163.1"/>
    </source>
</evidence>
<organism evidence="6">
    <name type="scientific">Plasmodium simiovale</name>
    <dbReference type="NCBI Taxonomy" id="35085"/>
    <lineage>
        <taxon>Eukaryota</taxon>
        <taxon>Sar</taxon>
        <taxon>Alveolata</taxon>
        <taxon>Apicomplexa</taxon>
        <taxon>Aconoidasida</taxon>
        <taxon>Haemosporida</taxon>
        <taxon>Plasmodiidae</taxon>
        <taxon>Plasmodium</taxon>
        <taxon>Plasmodium (Plasmodium)</taxon>
    </lineage>
</organism>
<dbReference type="GO" id="GO:0006412">
    <property type="term" value="P:translation"/>
    <property type="evidence" value="ECO:0007669"/>
    <property type="project" value="InterPro"/>
</dbReference>
<dbReference type="EMBL" id="AP018106">
    <property type="protein sequence ID" value="BBB58163.1"/>
    <property type="molecule type" value="Genomic_DNA"/>
</dbReference>
<protein>
    <submittedName>
        <fullName evidence="6">Small subunit ribosomal protein 3</fullName>
    </submittedName>
</protein>
<sequence length="215" mass="26780">MGQKVYPLIFRSLVYKNYVNSFYINIVNNKYYLINILLIYFLYYNLYNVNNYRSYNYFDININFNINKFVIIFLYYNNIEYSIIYNLRYIFILLNYFNYYYYKYYNYMCYLRIKYINLININVIMFYVKQYYIKCRSLKLIFNYLYNDILKKYNYNIKGLKIKFSGCFKNSLKTKIEIYTYGIISLSTLYSNIKYFNDIIKTKYGILSIKIWINS</sequence>
<name>A0A4P2V6Z0_PLASM</name>
<evidence type="ECO:0000256" key="1">
    <source>
        <dbReference type="ARBA" id="ARBA00010761"/>
    </source>
</evidence>
<evidence type="ECO:0000256" key="4">
    <source>
        <dbReference type="SAM" id="Phobius"/>
    </source>
</evidence>